<feature type="domain" description="RNA polymerase sigma-70 region 2" evidence="5">
    <location>
        <begin position="28"/>
        <end position="92"/>
    </location>
</feature>
<dbReference type="InterPro" id="IPR014284">
    <property type="entry name" value="RNA_pol_sigma-70_dom"/>
</dbReference>
<dbReference type="InterPro" id="IPR013324">
    <property type="entry name" value="RNA_pol_sigma_r3/r4-like"/>
</dbReference>
<protein>
    <submittedName>
        <fullName evidence="7">Sigma-70 family RNA polymerase sigma factor</fullName>
    </submittedName>
</protein>
<dbReference type="InterPro" id="IPR036388">
    <property type="entry name" value="WH-like_DNA-bd_sf"/>
</dbReference>
<dbReference type="InterPro" id="IPR039425">
    <property type="entry name" value="RNA_pol_sigma-70-like"/>
</dbReference>
<name>A0A6B8RDJ6_9BACL</name>
<dbReference type="Gene3D" id="1.10.1740.10">
    <property type="match status" value="1"/>
</dbReference>
<dbReference type="PANTHER" id="PTHR43133">
    <property type="entry name" value="RNA POLYMERASE ECF-TYPE SIGMA FACTO"/>
    <property type="match status" value="1"/>
</dbReference>
<dbReference type="GO" id="GO:0003677">
    <property type="term" value="F:DNA binding"/>
    <property type="evidence" value="ECO:0007669"/>
    <property type="project" value="InterPro"/>
</dbReference>
<dbReference type="InterPro" id="IPR007627">
    <property type="entry name" value="RNA_pol_sigma70_r2"/>
</dbReference>
<dbReference type="EMBL" id="CP034235">
    <property type="protein sequence ID" value="QGQ93446.1"/>
    <property type="molecule type" value="Genomic_DNA"/>
</dbReference>
<evidence type="ECO:0000256" key="4">
    <source>
        <dbReference type="ARBA" id="ARBA00023163"/>
    </source>
</evidence>
<dbReference type="Pfam" id="PF04542">
    <property type="entry name" value="Sigma70_r2"/>
    <property type="match status" value="1"/>
</dbReference>
<evidence type="ECO:0000313" key="8">
    <source>
        <dbReference type="Proteomes" id="UP000426246"/>
    </source>
</evidence>
<keyword evidence="3" id="KW-0731">Sigma factor</keyword>
<evidence type="ECO:0000256" key="2">
    <source>
        <dbReference type="ARBA" id="ARBA00023015"/>
    </source>
</evidence>
<dbReference type="InterPro" id="IPR013325">
    <property type="entry name" value="RNA_pol_sigma_r2"/>
</dbReference>
<dbReference type="GO" id="GO:0016987">
    <property type="term" value="F:sigma factor activity"/>
    <property type="evidence" value="ECO:0007669"/>
    <property type="project" value="UniProtKB-KW"/>
</dbReference>
<evidence type="ECO:0000256" key="3">
    <source>
        <dbReference type="ARBA" id="ARBA00023082"/>
    </source>
</evidence>
<reference evidence="8" key="1">
    <citation type="submission" date="2018-11" db="EMBL/GenBank/DDBJ databases">
        <title>Complete genome sequence of Paenibacillus sp. ML311-T8.</title>
        <authorList>
            <person name="Nam Y.-D."/>
            <person name="Kang J."/>
            <person name="Chung W.-H."/>
            <person name="Park Y.S."/>
        </authorList>
    </citation>
    <scope>NUCLEOTIDE SEQUENCE [LARGE SCALE GENOMIC DNA]</scope>
    <source>
        <strain evidence="8">ML311-T8</strain>
    </source>
</reference>
<sequence>MGKGEASIDDETIVQQVISGQDDYYRMLIDRHRSYLYGIVYSVVKHVKDAEEVTQDVWVKIYFALPQYQQQGFRTWISRIAVNQAIDFVRKRYKQLEQLYGDEVPELSSPPIPMNNPNELLLLRKERKELIQDNLSRLPENYREIIIAFYMEEKSYQQIAIDQGIALKTVESKLYRAKKWLKAHWKEEDFG</sequence>
<evidence type="ECO:0000313" key="7">
    <source>
        <dbReference type="EMBL" id="QGQ93446.1"/>
    </source>
</evidence>
<evidence type="ECO:0000259" key="6">
    <source>
        <dbReference type="Pfam" id="PF08281"/>
    </source>
</evidence>
<dbReference type="Gene3D" id="1.10.10.10">
    <property type="entry name" value="Winged helix-like DNA-binding domain superfamily/Winged helix DNA-binding domain"/>
    <property type="match status" value="1"/>
</dbReference>
<dbReference type="CDD" id="cd06171">
    <property type="entry name" value="Sigma70_r4"/>
    <property type="match status" value="1"/>
</dbReference>
<dbReference type="Proteomes" id="UP000426246">
    <property type="component" value="Chromosome"/>
</dbReference>
<dbReference type="SUPFAM" id="SSF88946">
    <property type="entry name" value="Sigma2 domain of RNA polymerase sigma factors"/>
    <property type="match status" value="1"/>
</dbReference>
<accession>A0A6B8RDJ6</accession>
<keyword evidence="4" id="KW-0804">Transcription</keyword>
<dbReference type="KEGG" id="ppsc:EHS13_00135"/>
<dbReference type="InterPro" id="IPR013249">
    <property type="entry name" value="RNA_pol_sigma70_r4_t2"/>
</dbReference>
<dbReference type="SUPFAM" id="SSF88659">
    <property type="entry name" value="Sigma3 and sigma4 domains of RNA polymerase sigma factors"/>
    <property type="match status" value="1"/>
</dbReference>
<dbReference type="Pfam" id="PF08281">
    <property type="entry name" value="Sigma70_r4_2"/>
    <property type="match status" value="1"/>
</dbReference>
<dbReference type="PANTHER" id="PTHR43133:SF51">
    <property type="entry name" value="RNA POLYMERASE SIGMA FACTOR"/>
    <property type="match status" value="1"/>
</dbReference>
<dbReference type="OrthoDB" id="9784984at2"/>
<dbReference type="AlphaFoldDB" id="A0A6B8RDJ6"/>
<dbReference type="GO" id="GO:0006352">
    <property type="term" value="P:DNA-templated transcription initiation"/>
    <property type="evidence" value="ECO:0007669"/>
    <property type="project" value="InterPro"/>
</dbReference>
<keyword evidence="2" id="KW-0805">Transcription regulation</keyword>
<feature type="domain" description="RNA polymerase sigma factor 70 region 4 type 2" evidence="6">
    <location>
        <begin position="130"/>
        <end position="181"/>
    </location>
</feature>
<keyword evidence="8" id="KW-1185">Reference proteome</keyword>
<evidence type="ECO:0000259" key="5">
    <source>
        <dbReference type="Pfam" id="PF04542"/>
    </source>
</evidence>
<gene>
    <name evidence="7" type="ORF">EHS13_00135</name>
</gene>
<dbReference type="NCBIfam" id="TIGR02937">
    <property type="entry name" value="sigma70-ECF"/>
    <property type="match status" value="1"/>
</dbReference>
<organism evidence="7 8">
    <name type="scientific">Paenibacillus psychroresistens</name>
    <dbReference type="NCBI Taxonomy" id="1778678"/>
    <lineage>
        <taxon>Bacteria</taxon>
        <taxon>Bacillati</taxon>
        <taxon>Bacillota</taxon>
        <taxon>Bacilli</taxon>
        <taxon>Bacillales</taxon>
        <taxon>Paenibacillaceae</taxon>
        <taxon>Paenibacillus</taxon>
    </lineage>
</organism>
<evidence type="ECO:0000256" key="1">
    <source>
        <dbReference type="ARBA" id="ARBA00010641"/>
    </source>
</evidence>
<comment type="similarity">
    <text evidence="1">Belongs to the sigma-70 factor family. ECF subfamily.</text>
</comment>
<proteinExistence type="inferred from homology"/>
<dbReference type="RefSeq" id="WP_155698238.1">
    <property type="nucleotide sequence ID" value="NZ_CP034235.1"/>
</dbReference>